<proteinExistence type="predicted"/>
<dbReference type="Gene3D" id="3.40.190.10">
    <property type="entry name" value="Periplasmic binding protein-like II"/>
    <property type="match status" value="1"/>
</dbReference>
<dbReference type="InterPro" id="IPR039424">
    <property type="entry name" value="SBP_5"/>
</dbReference>
<dbReference type="EMBL" id="CP054212">
    <property type="protein sequence ID" value="QKJ88606.1"/>
    <property type="molecule type" value="Genomic_DNA"/>
</dbReference>
<organism evidence="3 4">
    <name type="scientific">Paramixta manurensis</name>
    <dbReference type="NCBI Taxonomy" id="2740817"/>
    <lineage>
        <taxon>Bacteria</taxon>
        <taxon>Pseudomonadati</taxon>
        <taxon>Pseudomonadota</taxon>
        <taxon>Gammaproteobacteria</taxon>
        <taxon>Enterobacterales</taxon>
        <taxon>Erwiniaceae</taxon>
        <taxon>Paramixta</taxon>
    </lineage>
</organism>
<dbReference type="AlphaFoldDB" id="A0A6M8UCR2"/>
<keyword evidence="4" id="KW-1185">Reference proteome</keyword>
<evidence type="ECO:0000313" key="3">
    <source>
        <dbReference type="EMBL" id="QKJ88606.1"/>
    </source>
</evidence>
<gene>
    <name evidence="3" type="ORF">PMPD1_3692</name>
</gene>
<reference evidence="3 4" key="1">
    <citation type="submission" date="2020-06" db="EMBL/GenBank/DDBJ databases">
        <title>Genome sequence of Paramixta manurensis strain PD-1.</title>
        <authorList>
            <person name="Lee C.W."/>
            <person name="Kim J."/>
        </authorList>
    </citation>
    <scope>NUCLEOTIDE SEQUENCE [LARGE SCALE GENOMIC DNA]</scope>
    <source>
        <strain evidence="3 4">PD-1</strain>
    </source>
</reference>
<dbReference type="PANTHER" id="PTHR30290">
    <property type="entry name" value="PERIPLASMIC BINDING COMPONENT OF ABC TRANSPORTER"/>
    <property type="match status" value="1"/>
</dbReference>
<evidence type="ECO:0000259" key="1">
    <source>
        <dbReference type="Pfam" id="PF00496"/>
    </source>
</evidence>
<name>A0A6M8UCR2_9GAMM</name>
<dbReference type="InterPro" id="IPR025370">
    <property type="entry name" value="SgrR_HTH_N"/>
</dbReference>
<evidence type="ECO:0000259" key="2">
    <source>
        <dbReference type="Pfam" id="PF12793"/>
    </source>
</evidence>
<dbReference type="Proteomes" id="UP000505325">
    <property type="component" value="Chromosome"/>
</dbReference>
<dbReference type="GO" id="GO:1904680">
    <property type="term" value="F:peptide transmembrane transporter activity"/>
    <property type="evidence" value="ECO:0007669"/>
    <property type="project" value="TreeGrafter"/>
</dbReference>
<evidence type="ECO:0000313" key="4">
    <source>
        <dbReference type="Proteomes" id="UP000505325"/>
    </source>
</evidence>
<accession>A0A6M8UCR2</accession>
<dbReference type="RefSeq" id="WP_173635461.1">
    <property type="nucleotide sequence ID" value="NZ_CP054212.1"/>
</dbReference>
<sequence length="565" mass="65562">MNTIQRLAQYQKLYSEVGDRPCGITARRLAEIFCCSERHVRTIIRHFEQQRWITWQAHSGRGKQAQLQCLHNPETLKQQFIQQMLRQGSPQSALRLAHLDTDDLQHLLMPHMGGQWQAESPTLRIPFYRELTSLYPLNIRGRAEKHLAHNIYAGLTRFVTDNPYPQPDLAHHWTHDAHGTRWDFMLHTGLHWHNGQPMSTEQILQILRQLADDARSKSHFHSVKQISSPHPLCIRFELHRADYWLPYRLAKMQCLLTHPRHPEMGAGPFKLSLFTSRLLRLEKHPYYHLRHPYLNTIECWIDPLQSSGENEENGSESARILIGKPPRHSPAQPIQRQTSLGFCYLAVNLKRKWLRATQAQQLQHFIHHSGITSRLPVEHGIISPTDSLLPGWPLPAPAPADLALPQRLTLLYPPQPELKMMAFQLRRELEAHGYQLRLLAVRHGHQQAQLAQADLLLGDRLVGDAPEATLESWLRQDMMWPAFLAEQDAVPLYAALDHLQGNSDPQWRNQQLKTLYLQLMQQGYLTPLFNYQYQVSTPNRVNDIKLTAYGWFDFCQAWVPPVIEN</sequence>
<dbReference type="InterPro" id="IPR000914">
    <property type="entry name" value="SBP_5_dom"/>
</dbReference>
<dbReference type="KEGG" id="pmak:PMPD1_3692"/>
<feature type="domain" description="Transcriptional regulator SgrR N-terminal HTH" evidence="2">
    <location>
        <begin position="6"/>
        <end position="118"/>
    </location>
</feature>
<dbReference type="PANTHER" id="PTHR30290:SF19">
    <property type="entry name" value="ABC TRANSPORTER PERIPLASMIC BINDING PROTEIN"/>
    <property type="match status" value="1"/>
</dbReference>
<protein>
    <submittedName>
        <fullName evidence="3">SgrR family transcriptional regulator</fullName>
    </submittedName>
</protein>
<dbReference type="Pfam" id="PF00496">
    <property type="entry name" value="SBP_bac_5"/>
    <property type="match status" value="1"/>
</dbReference>
<dbReference type="Pfam" id="PF12793">
    <property type="entry name" value="SgrR_N"/>
    <property type="match status" value="1"/>
</dbReference>
<feature type="domain" description="Solute-binding protein family 5" evidence="1">
    <location>
        <begin position="165"/>
        <end position="354"/>
    </location>
</feature>
<dbReference type="GO" id="GO:0015833">
    <property type="term" value="P:peptide transport"/>
    <property type="evidence" value="ECO:0007669"/>
    <property type="project" value="TreeGrafter"/>
</dbReference>
<dbReference type="SUPFAM" id="SSF53850">
    <property type="entry name" value="Periplasmic binding protein-like II"/>
    <property type="match status" value="1"/>
</dbReference>